<dbReference type="Proteomes" id="UP000037530">
    <property type="component" value="Unassembled WGS sequence"/>
</dbReference>
<comment type="caution">
    <text evidence="4">The sequence shown here is derived from an EMBL/GenBank/DDBJ whole genome shotgun (WGS) entry which is preliminary data.</text>
</comment>
<dbReference type="PROSITE" id="PS50293">
    <property type="entry name" value="TPR_REGION"/>
    <property type="match status" value="1"/>
</dbReference>
<evidence type="ECO:0000313" key="4">
    <source>
        <dbReference type="EMBL" id="KOO03849.1"/>
    </source>
</evidence>
<dbReference type="InterPro" id="IPR036465">
    <property type="entry name" value="vWFA_dom_sf"/>
</dbReference>
<evidence type="ECO:0000259" key="3">
    <source>
        <dbReference type="PROSITE" id="PS50234"/>
    </source>
</evidence>
<feature type="transmembrane region" description="Helical" evidence="2">
    <location>
        <begin position="6"/>
        <end position="25"/>
    </location>
</feature>
<dbReference type="PROSITE" id="PS50234">
    <property type="entry name" value="VWFA"/>
    <property type="match status" value="1"/>
</dbReference>
<keyword evidence="1" id="KW-0802">TPR repeat</keyword>
<dbReference type="EMBL" id="LHPI01000055">
    <property type="protein sequence ID" value="KOO03849.1"/>
    <property type="molecule type" value="Genomic_DNA"/>
</dbReference>
<dbReference type="InterPro" id="IPR050768">
    <property type="entry name" value="UPF0353/GerABKA_families"/>
</dbReference>
<keyword evidence="5" id="KW-1185">Reference proteome</keyword>
<dbReference type="PROSITE" id="PS50005">
    <property type="entry name" value="TPR"/>
    <property type="match status" value="1"/>
</dbReference>
<reference evidence="5" key="1">
    <citation type="submission" date="2015-08" db="EMBL/GenBank/DDBJ databases">
        <title>Vibrio galatheae sp. nov., a novel member of the Vibrionaceae family isolated from the Solomon Islands.</title>
        <authorList>
            <person name="Giubergia S."/>
            <person name="Machado H."/>
            <person name="Mateiu R.V."/>
            <person name="Gram L."/>
        </authorList>
    </citation>
    <scope>NUCLEOTIDE SEQUENCE [LARGE SCALE GENOMIC DNA]</scope>
    <source>
        <strain evidence="5">DSM 19134</strain>
    </source>
</reference>
<feature type="non-terminal residue" evidence="4">
    <location>
        <position position="449"/>
    </location>
</feature>
<dbReference type="OrthoDB" id="9807628at2"/>
<dbReference type="PANTHER" id="PTHR22550">
    <property type="entry name" value="SPORE GERMINATION PROTEIN"/>
    <property type="match status" value="1"/>
</dbReference>
<dbReference type="SUPFAM" id="SSF48452">
    <property type="entry name" value="TPR-like"/>
    <property type="match status" value="1"/>
</dbReference>
<dbReference type="PANTHER" id="PTHR22550:SF14">
    <property type="entry name" value="VWFA DOMAIN-CONTAINING PROTEIN"/>
    <property type="match status" value="1"/>
</dbReference>
<feature type="domain" description="VWFA" evidence="3">
    <location>
        <begin position="87"/>
        <end position="260"/>
    </location>
</feature>
<evidence type="ECO:0000256" key="1">
    <source>
        <dbReference type="PROSITE-ProRule" id="PRU00339"/>
    </source>
</evidence>
<keyword evidence="2" id="KW-0472">Membrane</keyword>
<gene>
    <name evidence="4" type="ORF">AKJ31_22140</name>
</gene>
<dbReference type="InterPro" id="IPR002035">
    <property type="entry name" value="VWF_A"/>
</dbReference>
<dbReference type="PATRIC" id="fig|171383.3.peg.4510"/>
<keyword evidence="2" id="KW-1133">Transmembrane helix</keyword>
<proteinExistence type="predicted"/>
<dbReference type="SMART" id="SM00028">
    <property type="entry name" value="TPR"/>
    <property type="match status" value="1"/>
</dbReference>
<dbReference type="InterPro" id="IPR019734">
    <property type="entry name" value="TPR_rpt"/>
</dbReference>
<accession>A0A0M0HP53</accession>
<evidence type="ECO:0000313" key="5">
    <source>
        <dbReference type="Proteomes" id="UP000037530"/>
    </source>
</evidence>
<dbReference type="Gene3D" id="3.40.50.410">
    <property type="entry name" value="von Willebrand factor, type A domain"/>
    <property type="match status" value="1"/>
</dbReference>
<evidence type="ECO:0000256" key="2">
    <source>
        <dbReference type="SAM" id="Phobius"/>
    </source>
</evidence>
<organism evidence="4 5">
    <name type="scientific">Vibrio hepatarius</name>
    <dbReference type="NCBI Taxonomy" id="171383"/>
    <lineage>
        <taxon>Bacteria</taxon>
        <taxon>Pseudomonadati</taxon>
        <taxon>Pseudomonadota</taxon>
        <taxon>Gammaproteobacteria</taxon>
        <taxon>Vibrionales</taxon>
        <taxon>Vibrionaceae</taxon>
        <taxon>Vibrio</taxon>
        <taxon>Vibrio oreintalis group</taxon>
    </lineage>
</organism>
<dbReference type="Pfam" id="PF00515">
    <property type="entry name" value="TPR_1"/>
    <property type="match status" value="1"/>
</dbReference>
<feature type="transmembrane region" description="Helical" evidence="2">
    <location>
        <begin position="53"/>
        <end position="74"/>
    </location>
</feature>
<dbReference type="SUPFAM" id="SSF53300">
    <property type="entry name" value="vWA-like"/>
    <property type="match status" value="1"/>
</dbReference>
<dbReference type="RefSeq" id="WP_053411160.1">
    <property type="nucleotide sequence ID" value="NZ_LHPI01000055.1"/>
</dbReference>
<dbReference type="AlphaFoldDB" id="A0A0M0HP53"/>
<keyword evidence="2" id="KW-0812">Transmembrane</keyword>
<feature type="repeat" description="TPR" evidence="1">
    <location>
        <begin position="396"/>
        <end position="429"/>
    </location>
</feature>
<sequence length="449" mass="49307">MSEFTFLYPLWLLGLIPWLMLLVWLSKRQKSQTLIAPHLAKAMGLQVKRSKSALLSIIAATGAITLIALAGPSFSSQERPSFANTSARVVVMDMSMSMYATDIKPNRLTQARYKVTDLLNSWQDGTTALVAYAGDAYVVSPMTSDTRTIANLMPSLSPEIMPYPGANAVKGVELAVEVMQNTGASSGNIVLVTDDIDAKEKQDIESLLSGSNWRLTILGLGSRAGAPIQLQDGTLMTMDNGQPVVAKSDFAAMQSLASAVNGQFIPVQLTNRDVEQIVNLTSQVDGTSLNNKQHKIEERINQGFWLLPLLLIPALLIFRKGVFFSALLLILPLTKPTPAQASPWLTQNQQAMQQYNAGEYEQAAEQFNDPRWKGIAQYQAGDYQAAIDSLQSDTSLEGKYNLANAFAQAQDFDKAIELYQQVLEQNPQHQDAKANLEVVKQAQQQQQQQ</sequence>
<dbReference type="STRING" id="171383.AKJ31_22140"/>
<dbReference type="InterPro" id="IPR011990">
    <property type="entry name" value="TPR-like_helical_dom_sf"/>
</dbReference>
<dbReference type="Gene3D" id="1.25.40.10">
    <property type="entry name" value="Tetratricopeptide repeat domain"/>
    <property type="match status" value="1"/>
</dbReference>
<name>A0A0M0HP53_9VIBR</name>
<protein>
    <recommendedName>
        <fullName evidence="3">VWFA domain-containing protein</fullName>
    </recommendedName>
</protein>
<dbReference type="Pfam" id="PF13519">
    <property type="entry name" value="VWA_2"/>
    <property type="match status" value="1"/>
</dbReference>